<keyword evidence="2" id="KW-1133">Transmembrane helix</keyword>
<dbReference type="EMBL" id="CP002042">
    <property type="protein sequence ID" value="ADH64773.1"/>
    <property type="molecule type" value="Genomic_DNA"/>
</dbReference>
<feature type="transmembrane region" description="Helical" evidence="2">
    <location>
        <begin position="250"/>
        <end position="271"/>
    </location>
</feature>
<protein>
    <submittedName>
        <fullName evidence="4">Glycosyl transferase family 2</fullName>
    </submittedName>
</protein>
<keyword evidence="2" id="KW-0472">Membrane</keyword>
<evidence type="ECO:0000256" key="2">
    <source>
        <dbReference type="SAM" id="Phobius"/>
    </source>
</evidence>
<feature type="domain" description="Glycosyltransferase 2-like" evidence="3">
    <location>
        <begin position="32"/>
        <end position="180"/>
    </location>
</feature>
<feature type="transmembrane region" description="Helical" evidence="2">
    <location>
        <begin position="291"/>
        <end position="309"/>
    </location>
</feature>
<dbReference type="CAZy" id="GT2">
    <property type="family name" value="Glycosyltransferase Family 2"/>
</dbReference>
<reference evidence="4 5" key="1">
    <citation type="journal article" date="2010" name="Stand. Genomic Sci.">
        <title>Complete genome sequence of Meiothermus silvanus type strain (VI-R2).</title>
        <authorList>
            <person name="Sikorski J."/>
            <person name="Tindall B.J."/>
            <person name="Lowry S."/>
            <person name="Lucas S."/>
            <person name="Nolan M."/>
            <person name="Copeland A."/>
            <person name="Glavina Del Rio T."/>
            <person name="Tice H."/>
            <person name="Cheng J.F."/>
            <person name="Han C."/>
            <person name="Pitluck S."/>
            <person name="Liolios K."/>
            <person name="Ivanova N."/>
            <person name="Mavromatis K."/>
            <person name="Mikhailova N."/>
            <person name="Pati A."/>
            <person name="Goodwin L."/>
            <person name="Chen A."/>
            <person name="Palaniappan K."/>
            <person name="Land M."/>
            <person name="Hauser L."/>
            <person name="Chang Y.J."/>
            <person name="Jeffries C.D."/>
            <person name="Rohde M."/>
            <person name="Goker M."/>
            <person name="Woyke T."/>
            <person name="Bristow J."/>
            <person name="Eisen J.A."/>
            <person name="Markowitz V."/>
            <person name="Hugenholtz P."/>
            <person name="Kyrpides N.C."/>
            <person name="Klenk H.P."/>
            <person name="Lapidus A."/>
        </authorList>
    </citation>
    <scope>NUCLEOTIDE SEQUENCE [LARGE SCALE GENOMIC DNA]</scope>
    <source>
        <strain evidence="5">ATCC 700542 / DSM 9946 / VI-R2</strain>
    </source>
</reference>
<keyword evidence="5" id="KW-1185">Reference proteome</keyword>
<gene>
    <name evidence="4" type="ordered locus">Mesil_2933</name>
</gene>
<dbReference type="HOGENOM" id="CLU_033536_7_2_0"/>
<dbReference type="PANTHER" id="PTHR48090">
    <property type="entry name" value="UNDECAPRENYL-PHOSPHATE 4-DEOXY-4-FORMAMIDO-L-ARABINOSE TRANSFERASE-RELATED"/>
    <property type="match status" value="1"/>
</dbReference>
<dbReference type="CDD" id="cd04179">
    <property type="entry name" value="DPM_DPG-synthase_like"/>
    <property type="match status" value="1"/>
</dbReference>
<dbReference type="Proteomes" id="UP000001916">
    <property type="component" value="Chromosome"/>
</dbReference>
<dbReference type="InterPro" id="IPR001173">
    <property type="entry name" value="Glyco_trans_2-like"/>
</dbReference>
<evidence type="ECO:0000259" key="3">
    <source>
        <dbReference type="Pfam" id="PF00535"/>
    </source>
</evidence>
<name>D7BDF3_ALLS1</name>
<dbReference type="GO" id="GO:0016740">
    <property type="term" value="F:transferase activity"/>
    <property type="evidence" value="ECO:0007669"/>
    <property type="project" value="UniProtKB-KW"/>
</dbReference>
<feature type="region of interest" description="Disordered" evidence="1">
    <location>
        <begin position="327"/>
        <end position="355"/>
    </location>
</feature>
<proteinExistence type="predicted"/>
<feature type="compositionally biased region" description="Basic and acidic residues" evidence="1">
    <location>
        <begin position="327"/>
        <end position="336"/>
    </location>
</feature>
<dbReference type="PANTHER" id="PTHR48090:SF7">
    <property type="entry name" value="RFBJ PROTEIN"/>
    <property type="match status" value="1"/>
</dbReference>
<dbReference type="KEGG" id="msv:Mesil_2933"/>
<keyword evidence="4" id="KW-0808">Transferase</keyword>
<evidence type="ECO:0000313" key="4">
    <source>
        <dbReference type="EMBL" id="ADH64773.1"/>
    </source>
</evidence>
<dbReference type="InterPro" id="IPR029044">
    <property type="entry name" value="Nucleotide-diphossugar_trans"/>
</dbReference>
<dbReference type="SUPFAM" id="SSF53448">
    <property type="entry name" value="Nucleotide-diphospho-sugar transferases"/>
    <property type="match status" value="1"/>
</dbReference>
<dbReference type="InterPro" id="IPR050256">
    <property type="entry name" value="Glycosyltransferase_2"/>
</dbReference>
<evidence type="ECO:0000313" key="5">
    <source>
        <dbReference type="Proteomes" id="UP000001916"/>
    </source>
</evidence>
<sequence>MVILVYLVEVTMLPDKLSHTAFATEKPVILALIPAYNEERFIASVVLETKKYATHVIVVDDGSSDRTAELALAAGAQVVGQPKNMGKAQALNAGFRAARLLNPDVVVCLDGDAQHDPVDIPQVIRPILEGQADVVIGSRFLGRKSKIPGWRIVGQHTLTLVTNLASGIKTTDSQSGFRAFSPLALKALRFHTAGLSVESEMQFTIQQAGLRVAEVPISVSYMDGNKRNPVVQALQILDAILSLVARRRPLLFFGFPGLLCAGLGILVGLRVVQTVTAGGEVPLGSAVLADLLLVGGMILGLAGVMLHSIHHFVTQVRREVRDVVETSLRGDSRETGQARPLETQEIPPAKKEQLA</sequence>
<keyword evidence="2" id="KW-0812">Transmembrane</keyword>
<dbReference type="eggNOG" id="COG1215">
    <property type="taxonomic scope" value="Bacteria"/>
</dbReference>
<dbReference type="AlphaFoldDB" id="D7BDF3"/>
<evidence type="ECO:0000256" key="1">
    <source>
        <dbReference type="SAM" id="MobiDB-lite"/>
    </source>
</evidence>
<organism evidence="4 5">
    <name type="scientific">Allomeiothermus silvanus (strain ATCC 700542 / DSM 9946 / NBRC 106475 / NCIMB 13440 / VI-R2)</name>
    <name type="common">Thermus silvanus</name>
    <dbReference type="NCBI Taxonomy" id="526227"/>
    <lineage>
        <taxon>Bacteria</taxon>
        <taxon>Thermotogati</taxon>
        <taxon>Deinococcota</taxon>
        <taxon>Deinococci</taxon>
        <taxon>Thermales</taxon>
        <taxon>Thermaceae</taxon>
        <taxon>Allomeiothermus</taxon>
    </lineage>
</organism>
<dbReference type="STRING" id="526227.Mesil_2933"/>
<dbReference type="Gene3D" id="3.90.550.10">
    <property type="entry name" value="Spore Coat Polysaccharide Biosynthesis Protein SpsA, Chain A"/>
    <property type="match status" value="1"/>
</dbReference>
<dbReference type="Pfam" id="PF00535">
    <property type="entry name" value="Glycos_transf_2"/>
    <property type="match status" value="1"/>
</dbReference>
<accession>D7BDF3</accession>